<feature type="transmembrane region" description="Helical" evidence="2">
    <location>
        <begin position="268"/>
        <end position="289"/>
    </location>
</feature>
<feature type="region of interest" description="Disordered" evidence="1">
    <location>
        <begin position="1"/>
        <end position="29"/>
    </location>
</feature>
<dbReference type="GO" id="GO:0016020">
    <property type="term" value="C:membrane"/>
    <property type="evidence" value="ECO:0007669"/>
    <property type="project" value="InterPro"/>
</dbReference>
<accession>A0A3Q3G502</accession>
<feature type="domain" description="Piezo TM25-28" evidence="3">
    <location>
        <begin position="1002"/>
        <end position="1184"/>
    </location>
</feature>
<dbReference type="InParanoid" id="A0A3Q3G502"/>
<dbReference type="STRING" id="56723.ENSLBEP00000028176"/>
<feature type="transmembrane region" description="Helical" evidence="2">
    <location>
        <begin position="73"/>
        <end position="106"/>
    </location>
</feature>
<feature type="transmembrane region" description="Helical" evidence="2">
    <location>
        <begin position="499"/>
        <end position="517"/>
    </location>
</feature>
<reference evidence="5" key="1">
    <citation type="submission" date="2025-08" db="UniProtKB">
        <authorList>
            <consortium name="Ensembl"/>
        </authorList>
    </citation>
    <scope>IDENTIFICATION</scope>
</reference>
<keyword evidence="2" id="KW-0812">Transmembrane</keyword>
<feature type="transmembrane region" description="Helical" evidence="2">
    <location>
        <begin position="295"/>
        <end position="313"/>
    </location>
</feature>
<feature type="compositionally biased region" description="Acidic residues" evidence="1">
    <location>
        <begin position="13"/>
        <end position="29"/>
    </location>
</feature>
<dbReference type="AlphaFoldDB" id="A0A3Q3G502"/>
<dbReference type="PANTHER" id="PTHR47049">
    <property type="entry name" value="PIEZO-TYPE MECHANOSENSITIVE ION CHANNEL HOMOLOG"/>
    <property type="match status" value="1"/>
</dbReference>
<feature type="transmembrane region" description="Helical" evidence="2">
    <location>
        <begin position="861"/>
        <end position="879"/>
    </location>
</feature>
<feature type="transmembrane region" description="Helical" evidence="2">
    <location>
        <begin position="797"/>
        <end position="818"/>
    </location>
</feature>
<dbReference type="Proteomes" id="UP000261660">
    <property type="component" value="Unplaced"/>
</dbReference>
<feature type="transmembrane region" description="Helical" evidence="2">
    <location>
        <begin position="437"/>
        <end position="461"/>
    </location>
</feature>
<name>A0A3Q3G502_9LABR</name>
<dbReference type="GO" id="GO:0008381">
    <property type="term" value="F:mechanosensitive monoatomic ion channel activity"/>
    <property type="evidence" value="ECO:0007669"/>
    <property type="project" value="InterPro"/>
</dbReference>
<sequence>MFQPQLEFQQKLEEEEEEEEEDELMFEEDSVLSEEEEEEKCRRNWVLFELELLICKTRKMIGNMTMAGGKVLLTGLLGITGIVFPSLSSLLYLLCFQVLCTCWAWSGQVPTLLFRCVSVMSLVYSSSHFLLVYCYQLPSLQEAWPPNSTSASVMGLVSVVSVDCAAPWSMQVNTDLYWFHFCSPLMLLLLYNTVAALWRNQVIDEVTGDITAERRRELWRRAHDRSPDPVCPRSDGSLCSVDTLETCVFEEEEWEEEEEVRRRGEESAASMAFGFLLKQSYICALIAMMAWSVTYVSWLTCILLLWSCVLWMMRERRKYTLMSSPWLVAYGNLLVILQYVYSFPPVEGVPGLFPRKDDPCRELASKVRLRLLLLLPLACTVPLRKPYSVLRPISCSYSSSPLKEQRADEHLQDKKQEELSYEELLLLQGGGGVRMEALVAVVTRMFIKYWIYVCGTMFFFVSFEGEMVLYKVIYMVMFLCCVALYQLNYERWRALLRGFWVAVVVYSMLVLILVYTFQFPSSPHLWSYYTGLSTHRLEDVGLEKFTVPVLFTKIFIPAAFLLVCIVHLHYFHEPFLLLTDLKTVEGALSLCRLVHSEGSLYDLSLGGSPELLKEDEKREGERGTEEDKKKTWIKGEEKEEQEIYPFLISWRLVVDRLSVLFLQLLLSLQHLQHLLWWFLELHIVKIVSSYIIWVSVKEVCVLNLLFVLCVAVALPCRRWRPLLSGVCTVWTCVLTVCKMLYQLNVVQPIRYSSNCTTVTMETLTGNLFFTDLSHSVLYSGPVDPAQWVGLRKTDGKLLYYLKYNLMMLALLAFEVTVYRHQELYRLRHDQVPPSTRTLFHDITRRQLDDSLMSCVKYFLNYFFYKFGLETCFLLAVNVIGQRMDLFAACQALGLITVLSQRSRKRISSVWPKYCYFLSGLLCFQYLVCIGFPPATCKDYPWRPPSSNVDSNVVKWLFLPDHLTPPNPLFLLYDFMLLLGASLQLQVFEEELEASVQLLAGDNCDTVPDFMMSYLDMMKVIIFCYMFWFVLTVIFITGTTRISIFCMGYLVACFYFLLVGGDLLLKPVRSILLYWDCLIGYNVFVITMKNILSILACGFIKSLVLNHCWLIQLFSLACTIKGYTKPEQQSSKQCELPSDEAGIIWDGVCFCFLLLQRRVFRSNYFLFVVLDLQHTQLLASRLNQMNFSTFYNSTIHLADAFIQSDVHQRVSTTQAGI</sequence>
<evidence type="ECO:0000259" key="3">
    <source>
        <dbReference type="Pfam" id="PF15917"/>
    </source>
</evidence>
<feature type="transmembrane region" description="Helical" evidence="2">
    <location>
        <begin position="554"/>
        <end position="572"/>
    </location>
</feature>
<organism evidence="5 6">
    <name type="scientific">Labrus bergylta</name>
    <name type="common">ballan wrasse</name>
    <dbReference type="NCBI Taxonomy" id="56723"/>
    <lineage>
        <taxon>Eukaryota</taxon>
        <taxon>Metazoa</taxon>
        <taxon>Chordata</taxon>
        <taxon>Craniata</taxon>
        <taxon>Vertebrata</taxon>
        <taxon>Euteleostomi</taxon>
        <taxon>Actinopterygii</taxon>
        <taxon>Neopterygii</taxon>
        <taxon>Teleostei</taxon>
        <taxon>Neoteleostei</taxon>
        <taxon>Acanthomorphata</taxon>
        <taxon>Eupercaria</taxon>
        <taxon>Labriformes</taxon>
        <taxon>Labridae</taxon>
        <taxon>Labrus</taxon>
    </lineage>
</organism>
<keyword evidence="2" id="KW-1133">Transmembrane helix</keyword>
<evidence type="ECO:0000313" key="5">
    <source>
        <dbReference type="Ensembl" id="ENSLBEP00000028176.1"/>
    </source>
</evidence>
<feature type="transmembrane region" description="Helical" evidence="2">
    <location>
        <begin position="112"/>
        <end position="135"/>
    </location>
</feature>
<feature type="domain" description="Piezo TM1-24" evidence="4">
    <location>
        <begin position="11"/>
        <end position="576"/>
    </location>
</feature>
<dbReference type="Ensembl" id="ENSLBET00000029509.1">
    <property type="protein sequence ID" value="ENSLBEP00000028176.1"/>
    <property type="gene ID" value="ENSLBEG00000021316.1"/>
</dbReference>
<keyword evidence="6" id="KW-1185">Reference proteome</keyword>
<feature type="transmembrane region" description="Helical" evidence="2">
    <location>
        <begin position="1041"/>
        <end position="1064"/>
    </location>
</feature>
<feature type="transmembrane region" description="Helical" evidence="2">
    <location>
        <begin position="1071"/>
        <end position="1091"/>
    </location>
</feature>
<dbReference type="PANTHER" id="PTHR47049:SF6">
    <property type="entry name" value="PIEZO-TYPE MECHANOSENSITIVE ION CHANNEL COMPONENT"/>
    <property type="match status" value="1"/>
</dbReference>
<feature type="transmembrane region" description="Helical" evidence="2">
    <location>
        <begin position="657"/>
        <end position="678"/>
    </location>
</feature>
<evidence type="ECO:0000259" key="4">
    <source>
        <dbReference type="Pfam" id="PF24871"/>
    </source>
</evidence>
<evidence type="ECO:0000256" key="1">
    <source>
        <dbReference type="SAM" id="MobiDB-lite"/>
    </source>
</evidence>
<dbReference type="Pfam" id="PF24871">
    <property type="entry name" value="Piezo_TM1-24"/>
    <property type="match status" value="1"/>
</dbReference>
<dbReference type="InterPro" id="IPR027272">
    <property type="entry name" value="Piezo"/>
</dbReference>
<evidence type="ECO:0000313" key="6">
    <source>
        <dbReference type="Proteomes" id="UP000261660"/>
    </source>
</evidence>
<dbReference type="GeneTree" id="ENSGT00940000154456"/>
<feature type="transmembrane region" description="Helical" evidence="2">
    <location>
        <begin position="690"/>
        <end position="714"/>
    </location>
</feature>
<proteinExistence type="predicted"/>
<keyword evidence="2" id="KW-0472">Membrane</keyword>
<evidence type="ECO:0000256" key="2">
    <source>
        <dbReference type="SAM" id="Phobius"/>
    </source>
</evidence>
<reference evidence="5" key="2">
    <citation type="submission" date="2025-09" db="UniProtKB">
        <authorList>
            <consortium name="Ensembl"/>
        </authorList>
    </citation>
    <scope>IDENTIFICATION</scope>
</reference>
<feature type="transmembrane region" description="Helical" evidence="2">
    <location>
        <begin position="467"/>
        <end position="487"/>
    </location>
</feature>
<dbReference type="InterPro" id="IPR031805">
    <property type="entry name" value="Piezo_TM25-28"/>
</dbReference>
<protein>
    <submittedName>
        <fullName evidence="5">Piezo-type mechanosensitive ion channel component 2a, tandem duplicate 2</fullName>
    </submittedName>
</protein>
<feature type="transmembrane region" description="Helical" evidence="2">
    <location>
        <begin position="1019"/>
        <end position="1035"/>
    </location>
</feature>
<dbReference type="InterPro" id="IPR056769">
    <property type="entry name" value="Piezo_TM1-24"/>
</dbReference>
<feature type="transmembrane region" description="Helical" evidence="2">
    <location>
        <begin position="176"/>
        <end position="198"/>
    </location>
</feature>
<dbReference type="Pfam" id="PF15917">
    <property type="entry name" value="Piezo_TM25-28"/>
    <property type="match status" value="1"/>
</dbReference>
<feature type="transmembrane region" description="Helical" evidence="2">
    <location>
        <begin position="913"/>
        <end position="934"/>
    </location>
</feature>